<dbReference type="PaxDb" id="4113-PGSC0003DMT400084784"/>
<dbReference type="AlphaFoldDB" id="M1D818"/>
<protein>
    <submittedName>
        <fullName evidence="1">Uncharacterized protein</fullName>
    </submittedName>
</protein>
<dbReference type="HOGENOM" id="CLU_2241370_0_0_1"/>
<reference evidence="1" key="2">
    <citation type="submission" date="2015-06" db="UniProtKB">
        <authorList>
            <consortium name="EnsemblPlants"/>
        </authorList>
    </citation>
    <scope>IDENTIFICATION</scope>
    <source>
        <strain evidence="1">DM1-3 516 R44</strain>
    </source>
</reference>
<organism evidence="1 2">
    <name type="scientific">Solanum tuberosum</name>
    <name type="common">Potato</name>
    <dbReference type="NCBI Taxonomy" id="4113"/>
    <lineage>
        <taxon>Eukaryota</taxon>
        <taxon>Viridiplantae</taxon>
        <taxon>Streptophyta</taxon>
        <taxon>Embryophyta</taxon>
        <taxon>Tracheophyta</taxon>
        <taxon>Spermatophyta</taxon>
        <taxon>Magnoliopsida</taxon>
        <taxon>eudicotyledons</taxon>
        <taxon>Gunneridae</taxon>
        <taxon>Pentapetalae</taxon>
        <taxon>asterids</taxon>
        <taxon>lamiids</taxon>
        <taxon>Solanales</taxon>
        <taxon>Solanaceae</taxon>
        <taxon>Solanoideae</taxon>
        <taxon>Solaneae</taxon>
        <taxon>Solanum</taxon>
    </lineage>
</organism>
<dbReference type="Proteomes" id="UP000011115">
    <property type="component" value="Unassembled WGS sequence"/>
</dbReference>
<reference evidence="2" key="1">
    <citation type="journal article" date="2011" name="Nature">
        <title>Genome sequence and analysis of the tuber crop potato.</title>
        <authorList>
            <consortium name="The Potato Genome Sequencing Consortium"/>
        </authorList>
    </citation>
    <scope>NUCLEOTIDE SEQUENCE [LARGE SCALE GENOMIC DNA]</scope>
    <source>
        <strain evidence="2">cv. DM1-3 516 R44</strain>
    </source>
</reference>
<evidence type="ECO:0000313" key="1">
    <source>
        <dbReference type="EnsemblPlants" id="PGSC0003DMT400084784"/>
    </source>
</evidence>
<dbReference type="Gramene" id="PGSC0003DMT400084784">
    <property type="protein sequence ID" value="PGSC0003DMT400084784"/>
    <property type="gene ID" value="PGSC0003DMG400034355"/>
</dbReference>
<keyword evidence="2" id="KW-1185">Reference proteome</keyword>
<name>M1D818_SOLTU</name>
<accession>M1D818</accession>
<evidence type="ECO:0000313" key="2">
    <source>
        <dbReference type="Proteomes" id="UP000011115"/>
    </source>
</evidence>
<dbReference type="InParanoid" id="M1D818"/>
<dbReference type="EnsemblPlants" id="PGSC0003DMT400084784">
    <property type="protein sequence ID" value="PGSC0003DMT400084784"/>
    <property type="gene ID" value="PGSC0003DMG400034355"/>
</dbReference>
<sequence length="105" mass="11604">MANKRVHNNLIIEAHEDGVDLQPPGVVNENAQVCGANLIGDALRVENPPEPRLRDNYRVDFNTMELEGPIVLPHLPPVHSFLVTSSVTTREHPLVITGVLDLEEV</sequence>
<proteinExistence type="predicted"/>